<dbReference type="Proteomes" id="UP001595705">
    <property type="component" value="Unassembled WGS sequence"/>
</dbReference>
<comment type="caution">
    <text evidence="1">The sequence shown here is derived from an EMBL/GenBank/DDBJ whole genome shotgun (WGS) entry which is preliminary data.</text>
</comment>
<dbReference type="EMBL" id="JBHRYA010000012">
    <property type="protein sequence ID" value="MFC3717423.1"/>
    <property type="molecule type" value="Genomic_DNA"/>
</dbReference>
<name>A0ABV7XNV3_9GAMM</name>
<accession>A0ABV7XNV3</accession>
<organism evidence="1 2">
    <name type="scientific">Luteimonas soli</name>
    <dbReference type="NCBI Taxonomy" id="1648966"/>
    <lineage>
        <taxon>Bacteria</taxon>
        <taxon>Pseudomonadati</taxon>
        <taxon>Pseudomonadota</taxon>
        <taxon>Gammaproteobacteria</taxon>
        <taxon>Lysobacterales</taxon>
        <taxon>Lysobacteraceae</taxon>
        <taxon>Luteimonas</taxon>
    </lineage>
</organism>
<reference evidence="2" key="1">
    <citation type="journal article" date="2019" name="Int. J. Syst. Evol. Microbiol.">
        <title>The Global Catalogue of Microorganisms (GCM) 10K type strain sequencing project: providing services to taxonomists for standard genome sequencing and annotation.</title>
        <authorList>
            <consortium name="The Broad Institute Genomics Platform"/>
            <consortium name="The Broad Institute Genome Sequencing Center for Infectious Disease"/>
            <person name="Wu L."/>
            <person name="Ma J."/>
        </authorList>
    </citation>
    <scope>NUCLEOTIDE SEQUENCE [LARGE SCALE GENOMIC DNA]</scope>
    <source>
        <strain evidence="2">KCTC 42441</strain>
    </source>
</reference>
<keyword evidence="2" id="KW-1185">Reference proteome</keyword>
<dbReference type="PROSITE" id="PS00018">
    <property type="entry name" value="EF_HAND_1"/>
    <property type="match status" value="1"/>
</dbReference>
<evidence type="ECO:0008006" key="3">
    <source>
        <dbReference type="Google" id="ProtNLM"/>
    </source>
</evidence>
<protein>
    <recommendedName>
        <fullName evidence="3">EF-hand domain-containing protein</fullName>
    </recommendedName>
</protein>
<gene>
    <name evidence="1" type="ORF">ACFONC_14825</name>
</gene>
<evidence type="ECO:0000313" key="1">
    <source>
        <dbReference type="EMBL" id="MFC3717423.1"/>
    </source>
</evidence>
<evidence type="ECO:0000313" key="2">
    <source>
        <dbReference type="Proteomes" id="UP001595705"/>
    </source>
</evidence>
<sequence length="534" mass="56691">MSDVEQIASNVLDKGVRTLWTDDYEARMDYFAQELEKLDPAARAALFDEILEQDSGAPMSWLTTDRLDTLVSEGRITEQERGAVMEAFGESYVNGDIELVDALQFTNLFGSGAVGPMGLSPSADQLESLMQTLTDSNSGYSSEFIEKFATDVLAERVLVDPPMFTPDEQGAYAGVLLNALSQSGGSTAVHNVMSQLSSEQQSALRDAVGAEGIAFGNPGLDGADVRDPMAILTEAVSRHGTSAEVLDLVNYVNQHSSGNILENQFFDGDNKPYDQRAEALGELFETHSGTILQDLTVANPTQTSGSTNDRATVVGDNLAALSNLVRLTGLNPDNSHSAAIMSAIGDFASENIRVGNMAENTDANGDGKIDEADIQAIDTGNGRAAMIGAVLQDAVSSGYVDLRADQAARDAFMGVVIDVAVSAIPVGGDFAAKAITDRVSSALGGLSEEVRNTIADSLAAIPKELLTNAQGELTDQAKAAIIDALPEDYQYLEGIKEDSNGFIENTIIGSSVRDYQITESMSDYRDYIDNSKGG</sequence>
<proteinExistence type="predicted"/>
<dbReference type="InterPro" id="IPR018247">
    <property type="entry name" value="EF_Hand_1_Ca_BS"/>
</dbReference>
<dbReference type="RefSeq" id="WP_386745369.1">
    <property type="nucleotide sequence ID" value="NZ_JBHRYA010000012.1"/>
</dbReference>